<dbReference type="InterPro" id="IPR051607">
    <property type="entry name" value="Metallo-dep_hydrolases"/>
</dbReference>
<organism evidence="6 7">
    <name type="scientific">Anaerobium acetethylicum</name>
    <dbReference type="NCBI Taxonomy" id="1619234"/>
    <lineage>
        <taxon>Bacteria</taxon>
        <taxon>Bacillati</taxon>
        <taxon>Bacillota</taxon>
        <taxon>Clostridia</taxon>
        <taxon>Lachnospirales</taxon>
        <taxon>Lachnospiraceae</taxon>
        <taxon>Anaerobium</taxon>
    </lineage>
</organism>
<dbReference type="AlphaFoldDB" id="A0A1D3TWX1"/>
<evidence type="ECO:0000313" key="6">
    <source>
        <dbReference type="EMBL" id="SCP98755.1"/>
    </source>
</evidence>
<evidence type="ECO:0000256" key="4">
    <source>
        <dbReference type="ARBA" id="ARBA00022833"/>
    </source>
</evidence>
<keyword evidence="7" id="KW-1185">Reference proteome</keyword>
<dbReference type="RefSeq" id="WP_091235899.1">
    <property type="nucleotide sequence ID" value="NZ_FMKA01000025.1"/>
</dbReference>
<dbReference type="Pfam" id="PF01979">
    <property type="entry name" value="Amidohydro_1"/>
    <property type="match status" value="1"/>
</dbReference>
<dbReference type="InterPro" id="IPR032466">
    <property type="entry name" value="Metal_Hydrolase"/>
</dbReference>
<name>A0A1D3TWX1_9FIRM</name>
<dbReference type="EMBL" id="FMKA01000025">
    <property type="protein sequence ID" value="SCP98755.1"/>
    <property type="molecule type" value="Genomic_DNA"/>
</dbReference>
<evidence type="ECO:0000256" key="2">
    <source>
        <dbReference type="ARBA" id="ARBA00022723"/>
    </source>
</evidence>
<dbReference type="OrthoDB" id="9807210at2"/>
<dbReference type="Proteomes" id="UP000199315">
    <property type="component" value="Unassembled WGS sequence"/>
</dbReference>
<protein>
    <submittedName>
        <fullName evidence="6">Guanine deaminase</fullName>
    </submittedName>
</protein>
<evidence type="ECO:0000313" key="7">
    <source>
        <dbReference type="Proteomes" id="UP000199315"/>
    </source>
</evidence>
<dbReference type="GO" id="GO:0008892">
    <property type="term" value="F:guanine deaminase activity"/>
    <property type="evidence" value="ECO:0007669"/>
    <property type="project" value="TreeGrafter"/>
</dbReference>
<proteinExistence type="predicted"/>
<dbReference type="GO" id="GO:0046098">
    <property type="term" value="P:guanine metabolic process"/>
    <property type="evidence" value="ECO:0007669"/>
    <property type="project" value="TreeGrafter"/>
</dbReference>
<dbReference type="SUPFAM" id="SSF51556">
    <property type="entry name" value="Metallo-dependent hydrolases"/>
    <property type="match status" value="1"/>
</dbReference>
<reference evidence="6 7" key="1">
    <citation type="submission" date="2016-09" db="EMBL/GenBank/DDBJ databases">
        <authorList>
            <person name="Capua I."/>
            <person name="De Benedictis P."/>
            <person name="Joannis T."/>
            <person name="Lombin L.H."/>
            <person name="Cattoli G."/>
        </authorList>
    </citation>
    <scope>NUCLEOTIDE SEQUENCE [LARGE SCALE GENOMIC DNA]</scope>
    <source>
        <strain evidence="6 7">GluBS11</strain>
    </source>
</reference>
<dbReference type="STRING" id="1619234.SAMN05421730_102540"/>
<dbReference type="SUPFAM" id="SSF51338">
    <property type="entry name" value="Composite domain of metallo-dependent hydrolases"/>
    <property type="match status" value="2"/>
</dbReference>
<evidence type="ECO:0000256" key="1">
    <source>
        <dbReference type="ARBA" id="ARBA00001947"/>
    </source>
</evidence>
<dbReference type="Gene3D" id="2.30.40.10">
    <property type="entry name" value="Urease, subunit C, domain 1"/>
    <property type="match status" value="1"/>
</dbReference>
<dbReference type="PANTHER" id="PTHR11271:SF6">
    <property type="entry name" value="GUANINE DEAMINASE"/>
    <property type="match status" value="1"/>
</dbReference>
<dbReference type="GO" id="GO:0008270">
    <property type="term" value="F:zinc ion binding"/>
    <property type="evidence" value="ECO:0007669"/>
    <property type="project" value="TreeGrafter"/>
</dbReference>
<dbReference type="InterPro" id="IPR006680">
    <property type="entry name" value="Amidohydro-rel"/>
</dbReference>
<evidence type="ECO:0000256" key="3">
    <source>
        <dbReference type="ARBA" id="ARBA00022801"/>
    </source>
</evidence>
<dbReference type="Gene3D" id="3.20.20.140">
    <property type="entry name" value="Metal-dependent hydrolases"/>
    <property type="match status" value="1"/>
</dbReference>
<sequence>MRKNYVLKGNICYCIESSRIEISDGAYLVCEDGKSAGIFPSLPEQYQDFPITDFGECLIIPGLVDLHTHAPQYAFRGLGMDMPLMEWLETHTFPEESKYGDMEYAKKAYQIFADTMKKGATTRACIFATIHSEGTDCLMSLMEETGLHTMVGRVNMDRNAPVNLCEPSPEQALADTEEWIIKSRTQYRNTEPILTPRFIPTCSDMLMEGLGMLQQKYHMPVQSHLSENDSEIAFVQELCPWSRCYGDAYDRFGLFGGADCRTVMAHCVHSGDDEIALMKKNGVFIAHCAQSNTNLMSGVAPVRRYLEEGIPMGLGSDVAGGCTTDMFRAMVDSIHASNLRYRLFDDSLKPLTPAEAFYLATKGGGAFFGQVGSFEPGYEMDALVLDDRNLPHPQELTTLERLERMIYLADERNIVHKYVAGRKLF</sequence>
<dbReference type="InterPro" id="IPR011059">
    <property type="entry name" value="Metal-dep_hydrolase_composite"/>
</dbReference>
<keyword evidence="4" id="KW-0862">Zinc</keyword>
<dbReference type="GO" id="GO:0005829">
    <property type="term" value="C:cytosol"/>
    <property type="evidence" value="ECO:0007669"/>
    <property type="project" value="TreeGrafter"/>
</dbReference>
<gene>
    <name evidence="6" type="ORF">SAMN05421730_102540</name>
</gene>
<keyword evidence="3" id="KW-0378">Hydrolase</keyword>
<accession>A0A1D3TWX1</accession>
<dbReference type="PANTHER" id="PTHR11271">
    <property type="entry name" value="GUANINE DEAMINASE"/>
    <property type="match status" value="1"/>
</dbReference>
<feature type="domain" description="Amidohydrolase-related" evidence="5">
    <location>
        <begin position="59"/>
        <end position="422"/>
    </location>
</feature>
<comment type="cofactor">
    <cofactor evidence="1">
        <name>Zn(2+)</name>
        <dbReference type="ChEBI" id="CHEBI:29105"/>
    </cofactor>
</comment>
<keyword evidence="2" id="KW-0479">Metal-binding</keyword>
<evidence type="ECO:0000259" key="5">
    <source>
        <dbReference type="Pfam" id="PF01979"/>
    </source>
</evidence>